<protein>
    <submittedName>
        <fullName evidence="1">Uncharacterized protein</fullName>
    </submittedName>
</protein>
<proteinExistence type="predicted"/>
<reference evidence="1 2" key="1">
    <citation type="journal article" date="2020" name="Cell">
        <title>Large-Scale Comparative Analyses of Tick Genomes Elucidate Their Genetic Diversity and Vector Capacities.</title>
        <authorList>
            <consortium name="Tick Genome and Microbiome Consortium (TIGMIC)"/>
            <person name="Jia N."/>
            <person name="Wang J."/>
            <person name="Shi W."/>
            <person name="Du L."/>
            <person name="Sun Y."/>
            <person name="Zhan W."/>
            <person name="Jiang J.F."/>
            <person name="Wang Q."/>
            <person name="Zhang B."/>
            <person name="Ji P."/>
            <person name="Bell-Sakyi L."/>
            <person name="Cui X.M."/>
            <person name="Yuan T.T."/>
            <person name="Jiang B.G."/>
            <person name="Yang W.F."/>
            <person name="Lam T.T."/>
            <person name="Chang Q.C."/>
            <person name="Ding S.J."/>
            <person name="Wang X.J."/>
            <person name="Zhu J.G."/>
            <person name="Ruan X.D."/>
            <person name="Zhao L."/>
            <person name="Wei J.T."/>
            <person name="Ye R.Z."/>
            <person name="Que T.C."/>
            <person name="Du C.H."/>
            <person name="Zhou Y.H."/>
            <person name="Cheng J.X."/>
            <person name="Dai P.F."/>
            <person name="Guo W.B."/>
            <person name="Han X.H."/>
            <person name="Huang E.J."/>
            <person name="Li L.F."/>
            <person name="Wei W."/>
            <person name="Gao Y.C."/>
            <person name="Liu J.Z."/>
            <person name="Shao H.Z."/>
            <person name="Wang X."/>
            <person name="Wang C.C."/>
            <person name="Yang T.C."/>
            <person name="Huo Q.B."/>
            <person name="Li W."/>
            <person name="Chen H.Y."/>
            <person name="Chen S.E."/>
            <person name="Zhou L.G."/>
            <person name="Ni X.B."/>
            <person name="Tian J.H."/>
            <person name="Sheng Y."/>
            <person name="Liu T."/>
            <person name="Pan Y.S."/>
            <person name="Xia L.Y."/>
            <person name="Li J."/>
            <person name="Zhao F."/>
            <person name="Cao W.C."/>
        </authorList>
    </citation>
    <scope>NUCLEOTIDE SEQUENCE [LARGE SCALE GENOMIC DNA]</scope>
    <source>
        <strain evidence="1">Iper-2018</strain>
    </source>
</reference>
<comment type="caution">
    <text evidence="1">The sequence shown here is derived from an EMBL/GenBank/DDBJ whole genome shotgun (WGS) entry which is preliminary data.</text>
</comment>
<dbReference type="Proteomes" id="UP000805193">
    <property type="component" value="Unassembled WGS sequence"/>
</dbReference>
<dbReference type="EMBL" id="JABSTQ010007347">
    <property type="protein sequence ID" value="KAG0435863.1"/>
    <property type="molecule type" value="Genomic_DNA"/>
</dbReference>
<evidence type="ECO:0000313" key="1">
    <source>
        <dbReference type="EMBL" id="KAG0435863.1"/>
    </source>
</evidence>
<gene>
    <name evidence="1" type="ORF">HPB47_018284</name>
</gene>
<organism evidence="1 2">
    <name type="scientific">Ixodes persulcatus</name>
    <name type="common">Taiga tick</name>
    <dbReference type="NCBI Taxonomy" id="34615"/>
    <lineage>
        <taxon>Eukaryota</taxon>
        <taxon>Metazoa</taxon>
        <taxon>Ecdysozoa</taxon>
        <taxon>Arthropoda</taxon>
        <taxon>Chelicerata</taxon>
        <taxon>Arachnida</taxon>
        <taxon>Acari</taxon>
        <taxon>Parasitiformes</taxon>
        <taxon>Ixodida</taxon>
        <taxon>Ixodoidea</taxon>
        <taxon>Ixodidae</taxon>
        <taxon>Ixodinae</taxon>
        <taxon>Ixodes</taxon>
    </lineage>
</organism>
<name>A0AC60QNQ3_IXOPE</name>
<evidence type="ECO:0000313" key="2">
    <source>
        <dbReference type="Proteomes" id="UP000805193"/>
    </source>
</evidence>
<keyword evidence="2" id="KW-1185">Reference proteome</keyword>
<sequence>MWVRYHLKTTKVTTCEEMKTAFRRRYDLDNEVAAKQKMFSASQRSGESSIDFAFRKLELIVECNYPETEVENVRVIPATLPDKSRNHYFDKLFASLDELLDSFPRFAQVLLCCFVAFAASQVVVHNPPQPYSFGYDNTDEFGTRMTRHETGDEFNNKVGSYSYVDALGVARTVNYVADAAGFRVNVDTNEPGTKTSTPAHAQFLSSAVEGPHPVLVNAVHAAPVAVRAVHGAPVVHAAPFAYTRHAAPLAYNFGHARLV</sequence>
<accession>A0AC60QNQ3</accession>